<sequence>MVASINNDLYSPFQHPSMAEEGPQSSEDGSGIHSPVFDSHFPPPHGNDFRYQDQIEDAADILFDYSSSLMHQQQPPLIDAALEIPSPSALHVNLSSDYSVAPRNQLGIEYLPHSSVNSRQIPLIPNSGSDILHYKYISSERRSSGRQSHDNFTRTGESPTDGDQSLSEPSTTLRSNRSGDRKETSTVVIACRQCRSRKIRCDSTRPVCTNCHRRKNLCEYDPEPKRRGPDKRPGTRRRSCKKRPADGSTPPPPKRKKLETDAPTQESTQTKVKERMSQRKRSSSSAKRGEEASIPHQSVPPKLRISTDDLVIQNDIGRRYPSSDNYIHDSAYSRPVVDIGTPHTPEKMVHDKFPPPSSPTMQSEQRDWWLQFLTSYSIKEIASNVEYLFSDTGHWLSFLNLEYFLETLRDPEARSLIRPPLVLAMMAMATLMKSSEAEYGAEGRDRALLLRDSARGALESSWNSGWIDTMLAEAALILTLFEASVHPQYNPDRISTSLLFLDNIIRHLSLTSIDSSDPDVNVYPQGVVPVVNISGPDDPERKCTCIPVDAAHPPDPVTSWSYPPPWDSSWTPLQIRDEECRRVCWCAVALIASYNAQCVSFNRKCPELFLSDCSNFTLLFPGEVIDRASPSYRSADSHSPKESVWALYCRSMLLWNYSNRLCEQLSQTQDSPDLAQEAWSETQAIQDSLEMHVCNLDTALIYMTREYIYNTRVNITQVFRRSVPSYNHLHGLSTRSRVFSQHQAQDWIFYQEQVIKRVKMGIQDITDPRGHQLTRRPFQAAWFWNQLSICLMLFHDDHTLVSALILAKSIVIPIDVMNVLWPCDTQQRHCSILREQLTEACNSAGIDPPLDPKFSIPPALQSL</sequence>
<feature type="compositionally biased region" description="Basic and acidic residues" evidence="6">
    <location>
        <begin position="139"/>
        <end position="152"/>
    </location>
</feature>
<dbReference type="Proteomes" id="UP000772434">
    <property type="component" value="Unassembled WGS sequence"/>
</dbReference>
<dbReference type="PROSITE" id="PS50048">
    <property type="entry name" value="ZN2_CY6_FUNGAL_2"/>
    <property type="match status" value="1"/>
</dbReference>
<gene>
    <name evidence="8" type="ORF">BDP27DRAFT_1404271</name>
</gene>
<evidence type="ECO:0000259" key="7">
    <source>
        <dbReference type="PROSITE" id="PS50048"/>
    </source>
</evidence>
<reference evidence="8" key="1">
    <citation type="submission" date="2020-11" db="EMBL/GenBank/DDBJ databases">
        <authorList>
            <consortium name="DOE Joint Genome Institute"/>
            <person name="Ahrendt S."/>
            <person name="Riley R."/>
            <person name="Andreopoulos W."/>
            <person name="Labutti K."/>
            <person name="Pangilinan J."/>
            <person name="Ruiz-Duenas F.J."/>
            <person name="Barrasa J.M."/>
            <person name="Sanchez-Garcia M."/>
            <person name="Camarero S."/>
            <person name="Miyauchi S."/>
            <person name="Serrano A."/>
            <person name="Linde D."/>
            <person name="Babiker R."/>
            <person name="Drula E."/>
            <person name="Ayuso-Fernandez I."/>
            <person name="Pacheco R."/>
            <person name="Padilla G."/>
            <person name="Ferreira P."/>
            <person name="Barriuso J."/>
            <person name="Kellner H."/>
            <person name="Castanera R."/>
            <person name="Alfaro M."/>
            <person name="Ramirez L."/>
            <person name="Pisabarro A.G."/>
            <person name="Kuo A."/>
            <person name="Tritt A."/>
            <person name="Lipzen A."/>
            <person name="He G."/>
            <person name="Yan M."/>
            <person name="Ng V."/>
            <person name="Cullen D."/>
            <person name="Martin F."/>
            <person name="Rosso M.-N."/>
            <person name="Henrissat B."/>
            <person name="Hibbett D."/>
            <person name="Martinez A.T."/>
            <person name="Grigoriev I.V."/>
        </authorList>
    </citation>
    <scope>NUCLEOTIDE SEQUENCE</scope>
    <source>
        <strain evidence="8">AH 40177</strain>
    </source>
</reference>
<evidence type="ECO:0000256" key="4">
    <source>
        <dbReference type="ARBA" id="ARBA00023163"/>
    </source>
</evidence>
<proteinExistence type="predicted"/>
<keyword evidence="3" id="KW-0805">Transcription regulation</keyword>
<dbReference type="PANTHER" id="PTHR47338:SF5">
    <property type="entry name" value="ZN(II)2CYS6 TRANSCRIPTION FACTOR (EUROFUNG)"/>
    <property type="match status" value="1"/>
</dbReference>
<feature type="compositionally biased region" description="Basic and acidic residues" evidence="6">
    <location>
        <begin position="219"/>
        <end position="233"/>
    </location>
</feature>
<evidence type="ECO:0000256" key="5">
    <source>
        <dbReference type="ARBA" id="ARBA00023242"/>
    </source>
</evidence>
<dbReference type="CDD" id="cd00067">
    <property type="entry name" value="GAL4"/>
    <property type="match status" value="1"/>
</dbReference>
<name>A0A9P5PRB5_9AGAR</name>
<evidence type="ECO:0000256" key="6">
    <source>
        <dbReference type="SAM" id="MobiDB-lite"/>
    </source>
</evidence>
<dbReference type="SMART" id="SM00066">
    <property type="entry name" value="GAL4"/>
    <property type="match status" value="1"/>
</dbReference>
<comment type="subcellular location">
    <subcellularLocation>
        <location evidence="1">Nucleus</location>
    </subcellularLocation>
</comment>
<dbReference type="InterPro" id="IPR001138">
    <property type="entry name" value="Zn2Cys6_DnaBD"/>
</dbReference>
<evidence type="ECO:0000256" key="1">
    <source>
        <dbReference type="ARBA" id="ARBA00004123"/>
    </source>
</evidence>
<keyword evidence="9" id="KW-1185">Reference proteome</keyword>
<dbReference type="PROSITE" id="PS00463">
    <property type="entry name" value="ZN2_CY6_FUNGAL_1"/>
    <property type="match status" value="1"/>
</dbReference>
<dbReference type="SUPFAM" id="SSF57701">
    <property type="entry name" value="Zn2/Cys6 DNA-binding domain"/>
    <property type="match status" value="1"/>
</dbReference>
<evidence type="ECO:0000256" key="3">
    <source>
        <dbReference type="ARBA" id="ARBA00023015"/>
    </source>
</evidence>
<dbReference type="Pfam" id="PF00172">
    <property type="entry name" value="Zn_clus"/>
    <property type="match status" value="1"/>
</dbReference>
<keyword evidence="4" id="KW-0804">Transcription</keyword>
<dbReference type="InterPro" id="IPR050815">
    <property type="entry name" value="TF_fung"/>
</dbReference>
<dbReference type="GO" id="GO:0008270">
    <property type="term" value="F:zinc ion binding"/>
    <property type="evidence" value="ECO:0007669"/>
    <property type="project" value="InterPro"/>
</dbReference>
<feature type="region of interest" description="Disordered" evidence="6">
    <location>
        <begin position="219"/>
        <end position="306"/>
    </location>
</feature>
<dbReference type="Gene3D" id="4.10.240.10">
    <property type="entry name" value="Zn(2)-C6 fungal-type DNA-binding domain"/>
    <property type="match status" value="1"/>
</dbReference>
<dbReference type="PANTHER" id="PTHR47338">
    <property type="entry name" value="ZN(II)2CYS6 TRANSCRIPTION FACTOR (EUROFUNG)-RELATED"/>
    <property type="match status" value="1"/>
</dbReference>
<feature type="compositionally biased region" description="Polar residues" evidence="6">
    <location>
        <begin position="153"/>
        <end position="176"/>
    </location>
</feature>
<comment type="caution">
    <text evidence="8">The sequence shown here is derived from an EMBL/GenBank/DDBJ whole genome shotgun (WGS) entry which is preliminary data.</text>
</comment>
<evidence type="ECO:0000313" key="9">
    <source>
        <dbReference type="Proteomes" id="UP000772434"/>
    </source>
</evidence>
<feature type="region of interest" description="Disordered" evidence="6">
    <location>
        <begin position="139"/>
        <end position="186"/>
    </location>
</feature>
<feature type="region of interest" description="Disordered" evidence="6">
    <location>
        <begin position="1"/>
        <end position="48"/>
    </location>
</feature>
<keyword evidence="5" id="KW-0539">Nucleus</keyword>
<feature type="domain" description="Zn(2)-C6 fungal-type" evidence="7">
    <location>
        <begin position="190"/>
        <end position="220"/>
    </location>
</feature>
<evidence type="ECO:0000256" key="2">
    <source>
        <dbReference type="ARBA" id="ARBA00022723"/>
    </source>
</evidence>
<keyword evidence="2" id="KW-0479">Metal-binding</keyword>
<dbReference type="EMBL" id="JADNRY010000083">
    <property type="protein sequence ID" value="KAF9066700.1"/>
    <property type="molecule type" value="Genomic_DNA"/>
</dbReference>
<dbReference type="InterPro" id="IPR036864">
    <property type="entry name" value="Zn2-C6_fun-type_DNA-bd_sf"/>
</dbReference>
<protein>
    <recommendedName>
        <fullName evidence="7">Zn(2)-C6 fungal-type domain-containing protein</fullName>
    </recommendedName>
</protein>
<dbReference type="AlphaFoldDB" id="A0A9P5PRB5"/>
<dbReference type="OrthoDB" id="10261408at2759"/>
<organism evidence="8 9">
    <name type="scientific">Rhodocollybia butyracea</name>
    <dbReference type="NCBI Taxonomy" id="206335"/>
    <lineage>
        <taxon>Eukaryota</taxon>
        <taxon>Fungi</taxon>
        <taxon>Dikarya</taxon>
        <taxon>Basidiomycota</taxon>
        <taxon>Agaricomycotina</taxon>
        <taxon>Agaricomycetes</taxon>
        <taxon>Agaricomycetidae</taxon>
        <taxon>Agaricales</taxon>
        <taxon>Marasmiineae</taxon>
        <taxon>Omphalotaceae</taxon>
        <taxon>Rhodocollybia</taxon>
    </lineage>
</organism>
<accession>A0A9P5PRB5</accession>
<dbReference type="GO" id="GO:0005634">
    <property type="term" value="C:nucleus"/>
    <property type="evidence" value="ECO:0007669"/>
    <property type="project" value="UniProtKB-SubCell"/>
</dbReference>
<dbReference type="GO" id="GO:0000981">
    <property type="term" value="F:DNA-binding transcription factor activity, RNA polymerase II-specific"/>
    <property type="evidence" value="ECO:0007669"/>
    <property type="project" value="InterPro"/>
</dbReference>
<evidence type="ECO:0000313" key="8">
    <source>
        <dbReference type="EMBL" id="KAF9066700.1"/>
    </source>
</evidence>